<evidence type="ECO:0000256" key="4">
    <source>
        <dbReference type="ARBA" id="ARBA00022741"/>
    </source>
</evidence>
<sequence>MAKQNIKIIPQDLEAEKSVLGALMLEKDAIIKIADNIIAEDFYQPSHRKIYEAIVELFSKNGPIDILTVTNKLKDKNELSEIGGSSYLSDLINSVPSAAHIEHYSQIVREKRVLRDLLSTSAQISEEIFNSPDIDNLLDKIEQKVFSISSKSKTFSFTHIKDHLTEAYDRIEKIHHGEQKFSGVSSGFPQLDNYLSGFQKSDLILLGARPSVGKTAFTLDIARRVAKSGHAVAIFSLEMSKEQIIDRIIAAEAQVSLWRLRTGRLTEDIDFQMIQNSLDRLSRMKIFIDDSPSPNILQIRSMARRLQMEHSLDLIIIDYVQLITPARFSENIVQQFTEISHGLKALSRELNVPVLAISQLNRAVDQREIKIPRLSDLRETGAWEQDADIVMFIYRKDKDKINPTIDEQNTADIIIAKHRNGPTGIVNLKFDPEKVSFSEIDTVHQE</sequence>
<gene>
    <name evidence="14" type="primary">dnaB</name>
    <name evidence="14" type="ORF">COV23_01895</name>
</gene>
<evidence type="ECO:0000259" key="13">
    <source>
        <dbReference type="PROSITE" id="PS51199"/>
    </source>
</evidence>
<dbReference type="EC" id="5.6.2.3" evidence="11 12"/>
<feature type="domain" description="SF4 helicase" evidence="13">
    <location>
        <begin position="177"/>
        <end position="444"/>
    </location>
</feature>
<keyword evidence="8 12" id="KW-0238">DNA-binding</keyword>
<dbReference type="GO" id="GO:1990077">
    <property type="term" value="C:primosome complex"/>
    <property type="evidence" value="ECO:0007669"/>
    <property type="project" value="UniProtKB-UniRule"/>
</dbReference>
<dbReference type="Pfam" id="PF03796">
    <property type="entry name" value="DnaB_C"/>
    <property type="match status" value="1"/>
</dbReference>
<dbReference type="GO" id="GO:0016887">
    <property type="term" value="F:ATP hydrolysis activity"/>
    <property type="evidence" value="ECO:0007669"/>
    <property type="project" value="RHEA"/>
</dbReference>
<evidence type="ECO:0000256" key="6">
    <source>
        <dbReference type="ARBA" id="ARBA00022806"/>
    </source>
</evidence>
<evidence type="ECO:0000256" key="11">
    <source>
        <dbReference type="NCBIfam" id="TIGR00665"/>
    </source>
</evidence>
<keyword evidence="6 12" id="KW-0347">Helicase</keyword>
<reference evidence="14 15" key="1">
    <citation type="submission" date="2017-09" db="EMBL/GenBank/DDBJ databases">
        <title>Depth-based differentiation of microbial function through sediment-hosted aquifers and enrichment of novel symbionts in the deep terrestrial subsurface.</title>
        <authorList>
            <person name="Probst A.J."/>
            <person name="Ladd B."/>
            <person name="Jarett J.K."/>
            <person name="Geller-Mcgrath D.E."/>
            <person name="Sieber C.M."/>
            <person name="Emerson J.B."/>
            <person name="Anantharaman K."/>
            <person name="Thomas B.C."/>
            <person name="Malmstrom R."/>
            <person name="Stieglmeier M."/>
            <person name="Klingl A."/>
            <person name="Woyke T."/>
            <person name="Ryan C.M."/>
            <person name="Banfield J.F."/>
        </authorList>
    </citation>
    <scope>NUCLEOTIDE SEQUENCE [LARGE SCALE GENOMIC DNA]</scope>
    <source>
        <strain evidence="14">CG10_big_fil_rev_8_21_14_0_10_31_9</strain>
    </source>
</reference>
<dbReference type="GO" id="GO:0043139">
    <property type="term" value="F:5'-3' DNA helicase activity"/>
    <property type="evidence" value="ECO:0007669"/>
    <property type="project" value="UniProtKB-EC"/>
</dbReference>
<comment type="caution">
    <text evidence="14">The sequence shown here is derived from an EMBL/GenBank/DDBJ whole genome shotgun (WGS) entry which is preliminary data.</text>
</comment>
<dbReference type="InterPro" id="IPR003593">
    <property type="entry name" value="AAA+_ATPase"/>
</dbReference>
<evidence type="ECO:0000313" key="15">
    <source>
        <dbReference type="Proteomes" id="UP000231602"/>
    </source>
</evidence>
<dbReference type="Proteomes" id="UP000231602">
    <property type="component" value="Unassembled WGS sequence"/>
</dbReference>
<dbReference type="InterPro" id="IPR027417">
    <property type="entry name" value="P-loop_NTPase"/>
</dbReference>
<comment type="function">
    <text evidence="12">The main replicative DNA helicase, it participates in initiation and elongation during chromosome replication. Travels ahead of the DNA replisome, separating dsDNA into templates for DNA synthesis. A processive ATP-dependent 5'-3' DNA helicase it has DNA-dependent ATPase activity.</text>
</comment>
<evidence type="ECO:0000256" key="12">
    <source>
        <dbReference type="RuleBase" id="RU362085"/>
    </source>
</evidence>
<dbReference type="AlphaFoldDB" id="A0A2H0RC86"/>
<protein>
    <recommendedName>
        <fullName evidence="11 12">Replicative DNA helicase</fullName>
        <ecNumber evidence="11 12">5.6.2.3</ecNumber>
    </recommendedName>
</protein>
<dbReference type="InterPro" id="IPR016136">
    <property type="entry name" value="DNA_helicase_N/primase_C"/>
</dbReference>
<dbReference type="Pfam" id="PF00772">
    <property type="entry name" value="DnaB"/>
    <property type="match status" value="1"/>
</dbReference>
<comment type="catalytic activity">
    <reaction evidence="10 12">
        <text>ATP + H2O = ADP + phosphate + H(+)</text>
        <dbReference type="Rhea" id="RHEA:13065"/>
        <dbReference type="ChEBI" id="CHEBI:15377"/>
        <dbReference type="ChEBI" id="CHEBI:15378"/>
        <dbReference type="ChEBI" id="CHEBI:30616"/>
        <dbReference type="ChEBI" id="CHEBI:43474"/>
        <dbReference type="ChEBI" id="CHEBI:456216"/>
        <dbReference type="EC" id="5.6.2.3"/>
    </reaction>
</comment>
<dbReference type="PANTHER" id="PTHR30153">
    <property type="entry name" value="REPLICATIVE DNA HELICASE DNAB"/>
    <property type="match status" value="1"/>
</dbReference>
<evidence type="ECO:0000256" key="7">
    <source>
        <dbReference type="ARBA" id="ARBA00022840"/>
    </source>
</evidence>
<accession>A0A2H0RC86</accession>
<evidence type="ECO:0000256" key="9">
    <source>
        <dbReference type="ARBA" id="ARBA00023235"/>
    </source>
</evidence>
<dbReference type="GO" id="GO:0005524">
    <property type="term" value="F:ATP binding"/>
    <property type="evidence" value="ECO:0007669"/>
    <property type="project" value="UniProtKB-UniRule"/>
</dbReference>
<evidence type="ECO:0000256" key="2">
    <source>
        <dbReference type="ARBA" id="ARBA00022515"/>
    </source>
</evidence>
<evidence type="ECO:0000256" key="1">
    <source>
        <dbReference type="ARBA" id="ARBA00008428"/>
    </source>
</evidence>
<keyword evidence="9" id="KW-0413">Isomerase</keyword>
<comment type="similarity">
    <text evidence="1 12">Belongs to the helicase family. DnaB subfamily.</text>
</comment>
<dbReference type="Gene3D" id="3.40.50.300">
    <property type="entry name" value="P-loop containing nucleotide triphosphate hydrolases"/>
    <property type="match status" value="1"/>
</dbReference>
<evidence type="ECO:0000256" key="8">
    <source>
        <dbReference type="ARBA" id="ARBA00023125"/>
    </source>
</evidence>
<evidence type="ECO:0000256" key="10">
    <source>
        <dbReference type="ARBA" id="ARBA00048954"/>
    </source>
</evidence>
<keyword evidence="7 12" id="KW-0067">ATP-binding</keyword>
<keyword evidence="3 12" id="KW-0235">DNA replication</keyword>
<name>A0A2H0RC86_9BACT</name>
<dbReference type="GO" id="GO:0003677">
    <property type="term" value="F:DNA binding"/>
    <property type="evidence" value="ECO:0007669"/>
    <property type="project" value="UniProtKB-UniRule"/>
</dbReference>
<dbReference type="SUPFAM" id="SSF52540">
    <property type="entry name" value="P-loop containing nucleoside triphosphate hydrolases"/>
    <property type="match status" value="1"/>
</dbReference>
<dbReference type="InterPro" id="IPR007693">
    <property type="entry name" value="DNA_helicase_DnaB-like_N"/>
</dbReference>
<dbReference type="InterPro" id="IPR036185">
    <property type="entry name" value="DNA_heli_DnaB-like_N_sf"/>
</dbReference>
<dbReference type="SMART" id="SM00382">
    <property type="entry name" value="AAA"/>
    <property type="match status" value="1"/>
</dbReference>
<organism evidence="14 15">
    <name type="scientific">Candidatus Wolfebacteria bacterium CG10_big_fil_rev_8_21_14_0_10_31_9</name>
    <dbReference type="NCBI Taxonomy" id="1975070"/>
    <lineage>
        <taxon>Bacteria</taxon>
        <taxon>Candidatus Wolfeibacteriota</taxon>
    </lineage>
</organism>
<dbReference type="EMBL" id="PCXV01000030">
    <property type="protein sequence ID" value="PIR44060.1"/>
    <property type="molecule type" value="Genomic_DNA"/>
</dbReference>
<dbReference type="GO" id="GO:0005829">
    <property type="term" value="C:cytosol"/>
    <property type="evidence" value="ECO:0007669"/>
    <property type="project" value="TreeGrafter"/>
</dbReference>
<dbReference type="SUPFAM" id="SSF48024">
    <property type="entry name" value="N-terminal domain of DnaB helicase"/>
    <property type="match status" value="1"/>
</dbReference>
<dbReference type="InterPro" id="IPR007692">
    <property type="entry name" value="DNA_helicase_DnaB"/>
</dbReference>
<evidence type="ECO:0000313" key="14">
    <source>
        <dbReference type="EMBL" id="PIR44060.1"/>
    </source>
</evidence>
<keyword evidence="5 12" id="KW-0378">Hydrolase</keyword>
<keyword evidence="4 12" id="KW-0547">Nucleotide-binding</keyword>
<keyword evidence="2 12" id="KW-0639">Primosome</keyword>
<dbReference type="PROSITE" id="PS51199">
    <property type="entry name" value="SF4_HELICASE"/>
    <property type="match status" value="1"/>
</dbReference>
<dbReference type="PANTHER" id="PTHR30153:SF2">
    <property type="entry name" value="REPLICATIVE DNA HELICASE"/>
    <property type="match status" value="1"/>
</dbReference>
<proteinExistence type="inferred from homology"/>
<dbReference type="Gene3D" id="1.10.860.10">
    <property type="entry name" value="DNAb Helicase, Chain A"/>
    <property type="match status" value="1"/>
</dbReference>
<dbReference type="FunFam" id="1.10.860.10:FF:000001">
    <property type="entry name" value="Replicative DNA helicase"/>
    <property type="match status" value="1"/>
</dbReference>
<evidence type="ECO:0000256" key="3">
    <source>
        <dbReference type="ARBA" id="ARBA00022705"/>
    </source>
</evidence>
<evidence type="ECO:0000256" key="5">
    <source>
        <dbReference type="ARBA" id="ARBA00022801"/>
    </source>
</evidence>
<dbReference type="InterPro" id="IPR007694">
    <property type="entry name" value="DNA_helicase_DnaB-like_C"/>
</dbReference>
<dbReference type="GO" id="GO:0006269">
    <property type="term" value="P:DNA replication, synthesis of primer"/>
    <property type="evidence" value="ECO:0007669"/>
    <property type="project" value="UniProtKB-UniRule"/>
</dbReference>
<dbReference type="NCBIfam" id="TIGR00665">
    <property type="entry name" value="DnaB"/>
    <property type="match status" value="1"/>
</dbReference>
<dbReference type="CDD" id="cd00984">
    <property type="entry name" value="DnaB_C"/>
    <property type="match status" value="1"/>
</dbReference>